<evidence type="ECO:0000256" key="1">
    <source>
        <dbReference type="ARBA" id="ARBA00004496"/>
    </source>
</evidence>
<evidence type="ECO:0000256" key="10">
    <source>
        <dbReference type="ARBA" id="ARBA00031323"/>
    </source>
</evidence>
<dbReference type="GO" id="GO:0004719">
    <property type="term" value="F:protein-L-isoaspartate (D-aspartate) O-methyltransferase activity"/>
    <property type="evidence" value="ECO:0007669"/>
    <property type="project" value="UniProtKB-EC"/>
</dbReference>
<reference evidence="12 13" key="1">
    <citation type="submission" date="2018-09" db="EMBL/GenBank/DDBJ databases">
        <title>YIM 75507 draft genome.</title>
        <authorList>
            <person name="Tang S."/>
            <person name="Feng Y."/>
        </authorList>
    </citation>
    <scope>NUCLEOTIDE SEQUENCE [LARGE SCALE GENOMIC DNA]</scope>
    <source>
        <strain evidence="12 13">YIM 75507</strain>
    </source>
</reference>
<dbReference type="PANTHER" id="PTHR11579">
    <property type="entry name" value="PROTEIN-L-ISOASPARTATE O-METHYLTRANSFERASE"/>
    <property type="match status" value="1"/>
</dbReference>
<evidence type="ECO:0000256" key="7">
    <source>
        <dbReference type="ARBA" id="ARBA00022679"/>
    </source>
</evidence>
<evidence type="ECO:0000256" key="4">
    <source>
        <dbReference type="ARBA" id="ARBA00013346"/>
    </source>
</evidence>
<protein>
    <recommendedName>
        <fullName evidence="4">Protein-L-isoaspartate O-methyltransferase</fullName>
        <ecNumber evidence="3">2.1.1.77</ecNumber>
    </recommendedName>
    <alternativeName>
        <fullName evidence="11">L-isoaspartyl protein carboxyl methyltransferase</fullName>
    </alternativeName>
    <alternativeName>
        <fullName evidence="9">Protein L-isoaspartyl methyltransferase</fullName>
    </alternativeName>
    <alternativeName>
        <fullName evidence="10">Protein-beta-aspartate methyltransferase</fullName>
    </alternativeName>
</protein>
<dbReference type="PANTHER" id="PTHR11579:SF0">
    <property type="entry name" value="PROTEIN-L-ISOASPARTATE(D-ASPARTATE) O-METHYLTRANSFERASE"/>
    <property type="match status" value="1"/>
</dbReference>
<proteinExistence type="inferred from homology"/>
<evidence type="ECO:0000313" key="13">
    <source>
        <dbReference type="Proteomes" id="UP000265768"/>
    </source>
</evidence>
<dbReference type="Gene3D" id="3.40.50.150">
    <property type="entry name" value="Vaccinia Virus protein VP39"/>
    <property type="match status" value="1"/>
</dbReference>
<evidence type="ECO:0000256" key="8">
    <source>
        <dbReference type="ARBA" id="ARBA00022691"/>
    </source>
</evidence>
<organism evidence="12 13">
    <name type="scientific">Bailinhaonella thermotolerans</name>
    <dbReference type="NCBI Taxonomy" id="1070861"/>
    <lineage>
        <taxon>Bacteria</taxon>
        <taxon>Bacillati</taxon>
        <taxon>Actinomycetota</taxon>
        <taxon>Actinomycetes</taxon>
        <taxon>Streptosporangiales</taxon>
        <taxon>Streptosporangiaceae</taxon>
        <taxon>Bailinhaonella</taxon>
    </lineage>
</organism>
<keyword evidence="5" id="KW-0963">Cytoplasm</keyword>
<gene>
    <name evidence="12" type="primary">fxlM</name>
    <name evidence="12" type="ORF">D5H75_32950</name>
</gene>
<keyword evidence="13" id="KW-1185">Reference proteome</keyword>
<sequence>MSNPLRNSQDPVELRDALADELMKRGMITSPSVEHAVRTVPREQFAPEGTPLDEVYAPDKVLITKRDANGAAISSISAVYIQARMIDQVEPEPGMRVLEIGSGGYNAALIAEVVGPTGRVISLDIDPEVANRASARLEATGYGRRVEVVVGDGEEGDPERAPFHRIIVTAGLWDIPPALLAQLAPGGRIVLPMRMRGVTRTIAFRRGGGHLASTSTEVAGFVPVQGAGAHPGQAIHLPDIHGDITLEFEDGLPEQSAALLDSVFSKGATEVWTGATVKHGVSFADLYLWLAWYLPGFCKVATDVEESRLGKRYKTWFPFGSCQGDSFACLAARPALDGEGVEFGARGFGEHAEQVAACLAEQIQAWDRGPRHTEPTFAYWPNDADLSQMPQDVAVLRKKHGLLTISWPRTE</sequence>
<dbReference type="CDD" id="cd02440">
    <property type="entry name" value="AdoMet_MTases"/>
    <property type="match status" value="1"/>
</dbReference>
<comment type="subcellular location">
    <subcellularLocation>
        <location evidence="1">Cytoplasm</location>
    </subcellularLocation>
</comment>
<dbReference type="OrthoDB" id="4035289at2"/>
<keyword evidence="6 12" id="KW-0489">Methyltransferase</keyword>
<evidence type="ECO:0000256" key="5">
    <source>
        <dbReference type="ARBA" id="ARBA00022490"/>
    </source>
</evidence>
<dbReference type="InterPro" id="IPR000682">
    <property type="entry name" value="PCMT"/>
</dbReference>
<dbReference type="Pfam" id="PF01135">
    <property type="entry name" value="PCMT"/>
    <property type="match status" value="1"/>
</dbReference>
<accession>A0A3A4A5S2</accession>
<evidence type="ECO:0000313" key="12">
    <source>
        <dbReference type="EMBL" id="RJL23189.1"/>
    </source>
</evidence>
<keyword evidence="8" id="KW-0949">S-adenosyl-L-methionine</keyword>
<dbReference type="Proteomes" id="UP000265768">
    <property type="component" value="Unassembled WGS sequence"/>
</dbReference>
<dbReference type="AlphaFoldDB" id="A0A3A4A5S2"/>
<dbReference type="GO" id="GO:0005737">
    <property type="term" value="C:cytoplasm"/>
    <property type="evidence" value="ECO:0007669"/>
    <property type="project" value="UniProtKB-SubCell"/>
</dbReference>
<evidence type="ECO:0000256" key="9">
    <source>
        <dbReference type="ARBA" id="ARBA00030757"/>
    </source>
</evidence>
<dbReference type="GO" id="GO:0032259">
    <property type="term" value="P:methylation"/>
    <property type="evidence" value="ECO:0007669"/>
    <property type="project" value="UniProtKB-KW"/>
</dbReference>
<dbReference type="RefSeq" id="WP_119930501.1">
    <property type="nucleotide sequence ID" value="NZ_QZEY01000019.1"/>
</dbReference>
<dbReference type="EC" id="2.1.1.77" evidence="3"/>
<evidence type="ECO:0000256" key="2">
    <source>
        <dbReference type="ARBA" id="ARBA00005369"/>
    </source>
</evidence>
<dbReference type="SUPFAM" id="SSF53335">
    <property type="entry name" value="S-adenosyl-L-methionine-dependent methyltransferases"/>
    <property type="match status" value="1"/>
</dbReference>
<evidence type="ECO:0000256" key="3">
    <source>
        <dbReference type="ARBA" id="ARBA00011890"/>
    </source>
</evidence>
<dbReference type="EMBL" id="QZEY01000019">
    <property type="protein sequence ID" value="RJL23189.1"/>
    <property type="molecule type" value="Genomic_DNA"/>
</dbReference>
<dbReference type="NCBIfam" id="TIGR04364">
    <property type="entry name" value="methyltran_FxLD"/>
    <property type="match status" value="1"/>
</dbReference>
<dbReference type="InterPro" id="IPR029063">
    <property type="entry name" value="SAM-dependent_MTases_sf"/>
</dbReference>
<name>A0A3A4A5S2_9ACTN</name>
<evidence type="ECO:0000256" key="6">
    <source>
        <dbReference type="ARBA" id="ARBA00022603"/>
    </source>
</evidence>
<evidence type="ECO:0000256" key="11">
    <source>
        <dbReference type="ARBA" id="ARBA00031350"/>
    </source>
</evidence>
<dbReference type="InterPro" id="IPR027573">
    <property type="entry name" value="Methyltran_FxLD"/>
</dbReference>
<comment type="similarity">
    <text evidence="2">Belongs to the methyltransferase superfamily. L-isoaspartyl/D-aspartyl protein methyltransferase family.</text>
</comment>
<comment type="caution">
    <text evidence="12">The sequence shown here is derived from an EMBL/GenBank/DDBJ whole genome shotgun (WGS) entry which is preliminary data.</text>
</comment>
<keyword evidence="7 12" id="KW-0808">Transferase</keyword>